<organism evidence="2 3">
    <name type="scientific">Trichosporon asahii var. asahii (strain ATCC 90039 / CBS 2479 / JCM 2466 / KCTC 7840 / NBRC 103889/ NCYC 2677 / UAMH 7654)</name>
    <name type="common">Yeast</name>
    <dbReference type="NCBI Taxonomy" id="1186058"/>
    <lineage>
        <taxon>Eukaryota</taxon>
        <taxon>Fungi</taxon>
        <taxon>Dikarya</taxon>
        <taxon>Basidiomycota</taxon>
        <taxon>Agaricomycotina</taxon>
        <taxon>Tremellomycetes</taxon>
        <taxon>Trichosporonales</taxon>
        <taxon>Trichosporonaceae</taxon>
        <taxon>Trichosporon</taxon>
    </lineage>
</organism>
<accession>J5SLA0</accession>
<dbReference type="RefSeq" id="XP_014177362.1">
    <property type="nucleotide sequence ID" value="XM_014321887.1"/>
</dbReference>
<dbReference type="OrthoDB" id="10564755at2759"/>
<sequence>MTDKSPTVAIPAGDSDVKPSASSSSAVDRLMSIPHIVTSIIQYASRDRPTLARLMRLDKTFYKEVAPLLYHTVAIWEETIDSFFRGSFKPCGCDECLERLKDDWGIDRRADGGLTEYGKLFSKPHGYGRYTNPAPRPKTPHEDEKASSPVRKSPKDEPLLKTNITENAKNVQKGPRASESQDVEGNLEAVDDDDNPAVTLPISKKDLLRLVRVFTLGSHHESGCGIYSKHVQEFMQGVEILRILETPCAPHRTFHICENCPGGSCPIVDALNPRKIVVRNVSGLEVPFPAMWKANSKTKEMVFVLPTKMMSYTGKDSCPSEGLVKSLIGQFTEVDVIRVVFWPDWDDSLTHHPLARKLVGDAEARAVQAELGGKPLSADYIATVMHALTKTRRLDPWDFRRPRVDFYGFSTTSLSAYGRSMLVEEHQKQKGNAAYDLHTLAKQWTMRKEIGFAYNSAGGGFVTGSCDEVSWYTIGNYERKKFKSEINEWDNV</sequence>
<dbReference type="AlphaFoldDB" id="J5SLA0"/>
<evidence type="ECO:0000313" key="2">
    <source>
        <dbReference type="EMBL" id="EJT46251.1"/>
    </source>
</evidence>
<reference evidence="2 3" key="1">
    <citation type="journal article" date="2012" name="Eukaryot. Cell">
        <title>Draft genome sequence of CBS 2479, the standard type strain of Trichosporon asahii.</title>
        <authorList>
            <person name="Yang R.Y."/>
            <person name="Li H.T."/>
            <person name="Zhu H."/>
            <person name="Zhou G.P."/>
            <person name="Wang M."/>
            <person name="Wang L."/>
        </authorList>
    </citation>
    <scope>NUCLEOTIDE SEQUENCE [LARGE SCALE GENOMIC DNA]</scope>
    <source>
        <strain evidence="3">ATCC 90039 / CBS 2479 / JCM 2466 / KCTC 7840 / NCYC 2677 / UAMH 7654</strain>
    </source>
</reference>
<feature type="region of interest" description="Disordered" evidence="1">
    <location>
        <begin position="125"/>
        <end position="195"/>
    </location>
</feature>
<name>J5SLA0_TRIAS</name>
<dbReference type="EMBL" id="ALBS01000297">
    <property type="protein sequence ID" value="EJT46251.1"/>
    <property type="molecule type" value="Genomic_DNA"/>
</dbReference>
<dbReference type="VEuPathDB" id="FungiDB:A1Q1_05080"/>
<protein>
    <submittedName>
        <fullName evidence="2">Uncharacterized protein</fullName>
    </submittedName>
</protein>
<gene>
    <name evidence="2" type="ORF">A1Q1_05080</name>
</gene>
<dbReference type="Proteomes" id="UP000002748">
    <property type="component" value="Unassembled WGS sequence"/>
</dbReference>
<feature type="region of interest" description="Disordered" evidence="1">
    <location>
        <begin position="1"/>
        <end position="21"/>
    </location>
</feature>
<proteinExistence type="predicted"/>
<dbReference type="KEGG" id="tasa:A1Q1_05080"/>
<dbReference type="HOGENOM" id="CLU_529124_0_0_1"/>
<evidence type="ECO:0000256" key="1">
    <source>
        <dbReference type="SAM" id="MobiDB-lite"/>
    </source>
</evidence>
<evidence type="ECO:0000313" key="3">
    <source>
        <dbReference type="Proteomes" id="UP000002748"/>
    </source>
</evidence>
<dbReference type="GeneID" id="25988592"/>
<comment type="caution">
    <text evidence="2">The sequence shown here is derived from an EMBL/GenBank/DDBJ whole genome shotgun (WGS) entry which is preliminary data.</text>
</comment>